<dbReference type="InterPro" id="IPR008949">
    <property type="entry name" value="Isoprenoid_synthase_dom_sf"/>
</dbReference>
<dbReference type="InterPro" id="IPR034686">
    <property type="entry name" value="Terpene_cyclase-like_2"/>
</dbReference>
<dbReference type="EMBL" id="FXAN01000042">
    <property type="protein sequence ID" value="SMF99602.1"/>
    <property type="molecule type" value="Genomic_DNA"/>
</dbReference>
<gene>
    <name evidence="1" type="ORF">BSIN_2785</name>
</gene>
<accession>A0A238H2W4</accession>
<reference evidence="1 2" key="1">
    <citation type="submission" date="2017-04" db="EMBL/GenBank/DDBJ databases">
        <authorList>
            <person name="Afonso C.L."/>
            <person name="Miller P.J."/>
            <person name="Scott M.A."/>
            <person name="Spackman E."/>
            <person name="Goraichik I."/>
            <person name="Dimitrov K.M."/>
            <person name="Suarez D.L."/>
            <person name="Swayne D.E."/>
        </authorList>
    </citation>
    <scope>NUCLEOTIDE SEQUENCE [LARGE SCALE GENOMIC DNA]</scope>
    <source>
        <strain evidence="1">LMG 28154</strain>
    </source>
</reference>
<dbReference type="Gene3D" id="1.10.600.10">
    <property type="entry name" value="Farnesyl Diphosphate Synthase"/>
    <property type="match status" value="1"/>
</dbReference>
<dbReference type="SFLD" id="SFLDG01020">
    <property type="entry name" value="Terpene_Cyclase_Like_2"/>
    <property type="match status" value="1"/>
</dbReference>
<sequence>MDVSIQQSASHWGAVPAEFAIPLVESAFVLRHHEDGLRLREHSRRWMLEHRLVPVDVVGTQADGLRYTELVASYSVGAPFDALCAISDLSIWFFVWDDKHGRYAFHHQHGQWAALRDALYRVVDAPAAYSHDAEPLLSGLADCLLRFHALMSEHWNTSIAEHLRAVIHAYDIEYRERINNYVPPIDDYVKLRAGTFGYRVWLDCLELAAGRTLPADIRQWGEYRRAGLASQEFAGWYNDLCSIRKELAAGELHNLGITMIKHRGLSVGDAIDEVRERVITRVEDFLLAERAALERVDRANLPSEIADAVRHCVFNMRNWISSVYWFHHASERYNVNAWADRSHPPYVVDA</sequence>
<dbReference type="Proteomes" id="UP000198460">
    <property type="component" value="Unassembled WGS sequence"/>
</dbReference>
<dbReference type="Pfam" id="PF19086">
    <property type="entry name" value="Terpene_syn_C_2"/>
    <property type="match status" value="1"/>
</dbReference>
<organism evidence="1 2">
    <name type="scientific">Burkholderia singularis</name>
    <dbReference type="NCBI Taxonomy" id="1503053"/>
    <lineage>
        <taxon>Bacteria</taxon>
        <taxon>Pseudomonadati</taxon>
        <taxon>Pseudomonadota</taxon>
        <taxon>Betaproteobacteria</taxon>
        <taxon>Burkholderiales</taxon>
        <taxon>Burkholderiaceae</taxon>
        <taxon>Burkholderia</taxon>
        <taxon>pseudomallei group</taxon>
    </lineage>
</organism>
<dbReference type="SUPFAM" id="SSF48576">
    <property type="entry name" value="Terpenoid synthases"/>
    <property type="match status" value="1"/>
</dbReference>
<dbReference type="GO" id="GO:0010333">
    <property type="term" value="F:terpene synthase activity"/>
    <property type="evidence" value="ECO:0007669"/>
    <property type="project" value="InterPro"/>
</dbReference>
<proteinExistence type="predicted"/>
<protein>
    <submittedName>
        <fullName evidence="1">Uncharacterized protein</fullName>
    </submittedName>
</protein>
<evidence type="ECO:0000313" key="1">
    <source>
        <dbReference type="EMBL" id="SMF99602.1"/>
    </source>
</evidence>
<evidence type="ECO:0000313" key="2">
    <source>
        <dbReference type="Proteomes" id="UP000198460"/>
    </source>
</evidence>
<name>A0A238H2W4_9BURK</name>
<dbReference type="SFLD" id="SFLDS00005">
    <property type="entry name" value="Isoprenoid_Synthase_Type_I"/>
    <property type="match status" value="1"/>
</dbReference>
<dbReference type="RefSeq" id="WP_218192403.1">
    <property type="nucleotide sequence ID" value="NZ_FXAN01000042.1"/>
</dbReference>
<dbReference type="AlphaFoldDB" id="A0A238H2W4"/>